<dbReference type="OrthoDB" id="5949386at2"/>
<organism evidence="6 7">
    <name type="scientific">Vibrio rumoiensis 1S-45</name>
    <dbReference type="NCBI Taxonomy" id="1188252"/>
    <lineage>
        <taxon>Bacteria</taxon>
        <taxon>Pseudomonadati</taxon>
        <taxon>Pseudomonadota</taxon>
        <taxon>Gammaproteobacteria</taxon>
        <taxon>Vibrionales</taxon>
        <taxon>Vibrionaceae</taxon>
        <taxon>Vibrio</taxon>
    </lineage>
</organism>
<keyword evidence="1" id="KW-0678">Repressor</keyword>
<dbReference type="RefSeq" id="WP_017026573.1">
    <property type="nucleotide sequence ID" value="NZ_AJYK02000008.1"/>
</dbReference>
<dbReference type="InterPro" id="IPR013096">
    <property type="entry name" value="Cupin_2"/>
</dbReference>
<comment type="caution">
    <text evidence="6">The sequence shown here is derived from an EMBL/GenBank/DDBJ whole genome shotgun (WGS) entry which is preliminary data.</text>
</comment>
<dbReference type="Pfam" id="PF07883">
    <property type="entry name" value="Cupin_2"/>
    <property type="match status" value="1"/>
</dbReference>
<dbReference type="InterPro" id="IPR020449">
    <property type="entry name" value="Tscrpt_reg_AraC-type_HTH"/>
</dbReference>
<dbReference type="STRING" id="1188252.A1QC_03850"/>
<evidence type="ECO:0000256" key="2">
    <source>
        <dbReference type="ARBA" id="ARBA00023015"/>
    </source>
</evidence>
<keyword evidence="7" id="KW-1185">Reference proteome</keyword>
<evidence type="ECO:0000313" key="6">
    <source>
        <dbReference type="EMBL" id="OEF29391.1"/>
    </source>
</evidence>
<reference evidence="6 7" key="1">
    <citation type="journal article" date="2012" name="Science">
        <title>Ecological populations of bacteria act as socially cohesive units of antibiotic production and resistance.</title>
        <authorList>
            <person name="Cordero O.X."/>
            <person name="Wildschutte H."/>
            <person name="Kirkup B."/>
            <person name="Proehl S."/>
            <person name="Ngo L."/>
            <person name="Hussain F."/>
            <person name="Le Roux F."/>
            <person name="Mincer T."/>
            <person name="Polz M.F."/>
        </authorList>
    </citation>
    <scope>NUCLEOTIDE SEQUENCE [LARGE SCALE GENOMIC DNA]</scope>
    <source>
        <strain evidence="6 7">1S-45</strain>
    </source>
</reference>
<name>A0A1E5E5U0_9VIBR</name>
<dbReference type="InterPro" id="IPR018060">
    <property type="entry name" value="HTH_AraC"/>
</dbReference>
<dbReference type="Proteomes" id="UP000094070">
    <property type="component" value="Unassembled WGS sequence"/>
</dbReference>
<evidence type="ECO:0000313" key="7">
    <source>
        <dbReference type="Proteomes" id="UP000094070"/>
    </source>
</evidence>
<keyword evidence="2" id="KW-0805">Transcription regulation</keyword>
<proteinExistence type="predicted"/>
<dbReference type="SUPFAM" id="SSF51182">
    <property type="entry name" value="RmlC-like cupins"/>
    <property type="match status" value="1"/>
</dbReference>
<accession>A0A1E5E5U0</accession>
<dbReference type="EMBL" id="AJYK02000008">
    <property type="protein sequence ID" value="OEF29391.1"/>
    <property type="molecule type" value="Genomic_DNA"/>
</dbReference>
<dbReference type="PANTHER" id="PTHR11019">
    <property type="entry name" value="HTH-TYPE TRANSCRIPTIONAL REGULATOR NIMR"/>
    <property type="match status" value="1"/>
</dbReference>
<evidence type="ECO:0000259" key="5">
    <source>
        <dbReference type="PROSITE" id="PS01124"/>
    </source>
</evidence>
<dbReference type="SUPFAM" id="SSF46689">
    <property type="entry name" value="Homeodomain-like"/>
    <property type="match status" value="1"/>
</dbReference>
<dbReference type="PRINTS" id="PR00032">
    <property type="entry name" value="HTHARAC"/>
</dbReference>
<sequence length="274" mass="31073">MTNNQVNGNPTFMPKLVEQLPSTVFIHYFHIAGGTETLPHQHDWGQIHLIKQGVLDMEVNGRKMVSPAGYAIWTPANVPHRAFNRKDVEYCAINIDIARSEGLPNQACMIALPPLVLAIIDDLITRQVDKIESHQDTCLTDVLLERLASAHQVDDFLPTTQDSLLQPILSALEANPADDRSLSEWAKLVFSTERTLTRRFQKHLRMSFNEWRQRLKVVTALQLLKQSDAINQVAFQLGYSDASAFIKMFRRHTGLTPTVYRQQVSGHQSHSNEQ</sequence>
<evidence type="ECO:0000256" key="3">
    <source>
        <dbReference type="ARBA" id="ARBA00023125"/>
    </source>
</evidence>
<keyword evidence="3" id="KW-0238">DNA-binding</keyword>
<dbReference type="InterPro" id="IPR011051">
    <property type="entry name" value="RmlC_Cupin_sf"/>
</dbReference>
<dbReference type="InterPro" id="IPR009057">
    <property type="entry name" value="Homeodomain-like_sf"/>
</dbReference>
<dbReference type="eggNOG" id="COG2207">
    <property type="taxonomic scope" value="Bacteria"/>
</dbReference>
<dbReference type="PROSITE" id="PS01124">
    <property type="entry name" value="HTH_ARAC_FAMILY_2"/>
    <property type="match status" value="1"/>
</dbReference>
<dbReference type="AlphaFoldDB" id="A0A1E5E5U0"/>
<dbReference type="InterPro" id="IPR018062">
    <property type="entry name" value="HTH_AraC-typ_CS"/>
</dbReference>
<dbReference type="GO" id="GO:0003700">
    <property type="term" value="F:DNA-binding transcription factor activity"/>
    <property type="evidence" value="ECO:0007669"/>
    <property type="project" value="InterPro"/>
</dbReference>
<dbReference type="CDD" id="cd06124">
    <property type="entry name" value="cupin_NimR-like_N"/>
    <property type="match status" value="1"/>
</dbReference>
<dbReference type="GO" id="GO:0043565">
    <property type="term" value="F:sequence-specific DNA binding"/>
    <property type="evidence" value="ECO:0007669"/>
    <property type="project" value="InterPro"/>
</dbReference>
<dbReference type="PANTHER" id="PTHR11019:SF190">
    <property type="entry name" value="ARAC-FAMILY REGULATORY PROTEIN"/>
    <property type="match status" value="1"/>
</dbReference>
<gene>
    <name evidence="6" type="ORF">A1QC_03850</name>
</gene>
<dbReference type="InterPro" id="IPR014710">
    <property type="entry name" value="RmlC-like_jellyroll"/>
</dbReference>
<protein>
    <submittedName>
        <fullName evidence="6">AraC family transcriptional regulator</fullName>
    </submittedName>
</protein>
<dbReference type="Pfam" id="PF12833">
    <property type="entry name" value="HTH_18"/>
    <property type="match status" value="1"/>
</dbReference>
<evidence type="ECO:0000256" key="1">
    <source>
        <dbReference type="ARBA" id="ARBA00022491"/>
    </source>
</evidence>
<dbReference type="Gene3D" id="1.10.10.60">
    <property type="entry name" value="Homeodomain-like"/>
    <property type="match status" value="1"/>
</dbReference>
<dbReference type="FunFam" id="1.10.10.60:FF:000132">
    <property type="entry name" value="AraC family transcriptional regulator"/>
    <property type="match status" value="1"/>
</dbReference>
<dbReference type="SMART" id="SM00342">
    <property type="entry name" value="HTH_ARAC"/>
    <property type="match status" value="1"/>
</dbReference>
<dbReference type="Gene3D" id="2.60.120.10">
    <property type="entry name" value="Jelly Rolls"/>
    <property type="match status" value="1"/>
</dbReference>
<evidence type="ECO:0000256" key="4">
    <source>
        <dbReference type="ARBA" id="ARBA00023163"/>
    </source>
</evidence>
<keyword evidence="4" id="KW-0804">Transcription</keyword>
<dbReference type="PROSITE" id="PS00041">
    <property type="entry name" value="HTH_ARAC_FAMILY_1"/>
    <property type="match status" value="1"/>
</dbReference>
<feature type="domain" description="HTH araC/xylS-type" evidence="5">
    <location>
        <begin position="166"/>
        <end position="263"/>
    </location>
</feature>